<feature type="region of interest" description="Disordered" evidence="6">
    <location>
        <begin position="35"/>
        <end position="55"/>
    </location>
</feature>
<dbReference type="InParanoid" id="A0A7R8V535"/>
<feature type="domain" description="RNA-polymerase II-associated protein 3-like C-terminal" evidence="7">
    <location>
        <begin position="346"/>
        <end position="431"/>
    </location>
</feature>
<evidence type="ECO:0000313" key="8">
    <source>
        <dbReference type="EMBL" id="CAD7092624.1"/>
    </source>
</evidence>
<dbReference type="SUPFAM" id="SSF48452">
    <property type="entry name" value="TPR-like"/>
    <property type="match status" value="1"/>
</dbReference>
<evidence type="ECO:0000256" key="5">
    <source>
        <dbReference type="PROSITE-ProRule" id="PRU00339"/>
    </source>
</evidence>
<evidence type="ECO:0000313" key="9">
    <source>
        <dbReference type="Proteomes" id="UP000594454"/>
    </source>
</evidence>
<evidence type="ECO:0000256" key="6">
    <source>
        <dbReference type="SAM" id="MobiDB-lite"/>
    </source>
</evidence>
<evidence type="ECO:0000259" key="7">
    <source>
        <dbReference type="Pfam" id="PF13877"/>
    </source>
</evidence>
<dbReference type="AlphaFoldDB" id="A0A7R8V535"/>
<name>A0A7R8V535_HERIL</name>
<sequence>MDHKQIEVQKSVREESEHIRDMLKDLCDWEKEIKERENSVQGEEQSIKNVPIRSHASKHNLNDQKVINATTETNICQVEGNTVKDSDDSPTFSKKELANISKEKGNSLVKLSLYEDAIYHYNEAIAYFGSDSTFYTNRALCFLRLEKYNECIEDCNIAINLDSKCIKAFYRRMQAYESLGDIDKSLADCNRVLNLDPGNLDAKRSQDRIKKRKNSFNFNLSKSFQSIRDGTKVLEPSWTQIDGYMKEIPVTIKPPHQRSKKPIKRVPVEGIFIDDSHLNEIPNEVIDKLFNCNDCGGFKQVEPKQKVDITPENKKSAQRADTNTHLDAIGRTDVPKLRKIDKVPGKPNSPVQFYATWKDLEKEQKFLYLKQLESANILKILGAGLEVDTLSEILSIISEYYIRDKCDVSILSEISKHDEISIISMFLSDKDHEALEKIVGYMRQSGYDENLIAHICTKFAVKFK</sequence>
<dbReference type="InterPro" id="IPR051966">
    <property type="entry name" value="RPAP3"/>
</dbReference>
<evidence type="ECO:0000256" key="3">
    <source>
        <dbReference type="ARBA" id="ARBA00038275"/>
    </source>
</evidence>
<dbReference type="GO" id="GO:0101031">
    <property type="term" value="C:protein folding chaperone complex"/>
    <property type="evidence" value="ECO:0007669"/>
    <property type="project" value="TreeGrafter"/>
</dbReference>
<dbReference type="SMART" id="SM00028">
    <property type="entry name" value="TPR"/>
    <property type="match status" value="3"/>
</dbReference>
<dbReference type="EMBL" id="LR899014">
    <property type="protein sequence ID" value="CAD7092624.1"/>
    <property type="molecule type" value="Genomic_DNA"/>
</dbReference>
<accession>A0A7R8V535</accession>
<evidence type="ECO:0000256" key="2">
    <source>
        <dbReference type="ARBA" id="ARBA00022803"/>
    </source>
</evidence>
<dbReference type="PANTHER" id="PTHR46423:SF1">
    <property type="entry name" value="RNA POLYMERASE II-ASSOCIATED PROTEIN 3"/>
    <property type="match status" value="1"/>
</dbReference>
<proteinExistence type="inferred from homology"/>
<protein>
    <recommendedName>
        <fullName evidence="4">RNA polymerase II-associated protein 3</fullName>
    </recommendedName>
</protein>
<dbReference type="Proteomes" id="UP000594454">
    <property type="component" value="Chromosome 6"/>
</dbReference>
<dbReference type="InterPro" id="IPR011990">
    <property type="entry name" value="TPR-like_helical_dom_sf"/>
</dbReference>
<feature type="repeat" description="TPR" evidence="5">
    <location>
        <begin position="166"/>
        <end position="199"/>
    </location>
</feature>
<feature type="compositionally biased region" description="Polar residues" evidence="6">
    <location>
        <begin position="39"/>
        <end position="48"/>
    </location>
</feature>
<keyword evidence="9" id="KW-1185">Reference proteome</keyword>
<dbReference type="InterPro" id="IPR025986">
    <property type="entry name" value="RPAP3-like_C"/>
</dbReference>
<reference evidence="8 9" key="1">
    <citation type="submission" date="2020-11" db="EMBL/GenBank/DDBJ databases">
        <authorList>
            <person name="Wallbank WR R."/>
            <person name="Pardo Diaz C."/>
            <person name="Kozak K."/>
            <person name="Martin S."/>
            <person name="Jiggins C."/>
            <person name="Moest M."/>
            <person name="Warren A I."/>
            <person name="Generalovic N T."/>
            <person name="Byers J.R.P. K."/>
            <person name="Montejo-Kovacevich G."/>
            <person name="Yen C E."/>
        </authorList>
    </citation>
    <scope>NUCLEOTIDE SEQUENCE [LARGE SCALE GENOMIC DNA]</scope>
</reference>
<dbReference type="Gene3D" id="1.25.40.10">
    <property type="entry name" value="Tetratricopeptide repeat domain"/>
    <property type="match status" value="1"/>
</dbReference>
<dbReference type="PROSITE" id="PS50005">
    <property type="entry name" value="TPR"/>
    <property type="match status" value="1"/>
</dbReference>
<keyword evidence="1" id="KW-0677">Repeat</keyword>
<organism evidence="8 9">
    <name type="scientific">Hermetia illucens</name>
    <name type="common">Black soldier fly</name>
    <dbReference type="NCBI Taxonomy" id="343691"/>
    <lineage>
        <taxon>Eukaryota</taxon>
        <taxon>Metazoa</taxon>
        <taxon>Ecdysozoa</taxon>
        <taxon>Arthropoda</taxon>
        <taxon>Hexapoda</taxon>
        <taxon>Insecta</taxon>
        <taxon>Pterygota</taxon>
        <taxon>Neoptera</taxon>
        <taxon>Endopterygota</taxon>
        <taxon>Diptera</taxon>
        <taxon>Brachycera</taxon>
        <taxon>Stratiomyomorpha</taxon>
        <taxon>Stratiomyidae</taxon>
        <taxon>Hermetiinae</taxon>
        <taxon>Hermetia</taxon>
    </lineage>
</organism>
<evidence type="ECO:0000256" key="4">
    <source>
        <dbReference type="ARBA" id="ARBA00040133"/>
    </source>
</evidence>
<dbReference type="PANTHER" id="PTHR46423">
    <property type="entry name" value="RNA POLYMERASE II-ASSOCIATED PROTEIN 3"/>
    <property type="match status" value="1"/>
</dbReference>
<dbReference type="Pfam" id="PF13877">
    <property type="entry name" value="RPAP3_C"/>
    <property type="match status" value="1"/>
</dbReference>
<comment type="similarity">
    <text evidence="3">Belongs to the RPAP3 family.</text>
</comment>
<gene>
    <name evidence="8" type="ORF">HERILL_LOCUS14972</name>
</gene>
<dbReference type="OrthoDB" id="2942533at2759"/>
<keyword evidence="2 5" id="KW-0802">TPR repeat</keyword>
<dbReference type="InterPro" id="IPR019734">
    <property type="entry name" value="TPR_rpt"/>
</dbReference>
<dbReference type="FunCoup" id="A0A7R8V535">
    <property type="interactions" value="1240"/>
</dbReference>
<evidence type="ECO:0000256" key="1">
    <source>
        <dbReference type="ARBA" id="ARBA00022737"/>
    </source>
</evidence>